<evidence type="ECO:0000256" key="2">
    <source>
        <dbReference type="ARBA" id="ARBA00022475"/>
    </source>
</evidence>
<keyword evidence="3" id="KW-0997">Cell inner membrane</keyword>
<keyword evidence="7 13" id="KW-0201">Cytochrome c-type biogenesis</keyword>
<evidence type="ECO:0000256" key="8">
    <source>
        <dbReference type="ARBA" id="ARBA00022968"/>
    </source>
</evidence>
<protein>
    <recommendedName>
        <fullName evidence="13">Cytochrome c-type biogenesis protein CcmE</fullName>
    </recommendedName>
    <alternativeName>
        <fullName evidence="13">Cytochrome c maturation protein E</fullName>
    </alternativeName>
    <alternativeName>
        <fullName evidence="13">Heme chaperone CcmE</fullName>
    </alternativeName>
</protein>
<keyword evidence="8 13" id="KW-0735">Signal-anchor</keyword>
<evidence type="ECO:0000256" key="15">
    <source>
        <dbReference type="SAM" id="Phobius"/>
    </source>
</evidence>
<keyword evidence="6 13" id="KW-0479">Metal-binding</keyword>
<evidence type="ECO:0000256" key="7">
    <source>
        <dbReference type="ARBA" id="ARBA00022748"/>
    </source>
</evidence>
<feature type="topological domain" description="Cytoplasmic" evidence="13">
    <location>
        <begin position="1"/>
        <end position="10"/>
    </location>
</feature>
<dbReference type="Proteomes" id="UP000528457">
    <property type="component" value="Unassembled WGS sequence"/>
</dbReference>
<evidence type="ECO:0000256" key="5">
    <source>
        <dbReference type="ARBA" id="ARBA00022692"/>
    </source>
</evidence>
<comment type="function">
    <text evidence="12 13">Heme chaperone required for the biogenesis of c-type cytochromes. Transiently binds heme delivered by CcmC and transfers the heme to apo-cytochromes in a process facilitated by CcmF and CcmH.</text>
</comment>
<dbReference type="Gene3D" id="2.40.50.140">
    <property type="entry name" value="Nucleic acid-binding proteins"/>
    <property type="match status" value="1"/>
</dbReference>
<evidence type="ECO:0000256" key="11">
    <source>
        <dbReference type="ARBA" id="ARBA00023136"/>
    </source>
</evidence>
<dbReference type="NCBIfam" id="NF009729">
    <property type="entry name" value="PRK13254.1-3"/>
    <property type="match status" value="1"/>
</dbReference>
<gene>
    <name evidence="13" type="primary">ccmE</name>
    <name evidence="13" type="synonym">cycJ</name>
    <name evidence="16" type="ORF">HNR48_003532</name>
</gene>
<keyword evidence="4 13" id="KW-0349">Heme</keyword>
<evidence type="ECO:0000256" key="13">
    <source>
        <dbReference type="HAMAP-Rule" id="MF_01959"/>
    </source>
</evidence>
<accession>A0A7X0MXG9</accession>
<feature type="binding site" description="covalent" evidence="13 14">
    <location>
        <position position="125"/>
    </location>
    <ligand>
        <name>heme</name>
        <dbReference type="ChEBI" id="CHEBI:30413"/>
    </ligand>
</feature>
<proteinExistence type="inferred from homology"/>
<keyword evidence="11 13" id="KW-0472">Membrane</keyword>
<dbReference type="HAMAP" id="MF_01959">
    <property type="entry name" value="CcmE"/>
    <property type="match status" value="1"/>
</dbReference>
<dbReference type="Pfam" id="PF03100">
    <property type="entry name" value="CcmE"/>
    <property type="match status" value="1"/>
</dbReference>
<comment type="caution">
    <text evidence="16">The sequence shown here is derived from an EMBL/GenBank/DDBJ whole genome shotgun (WGS) entry which is preliminary data.</text>
</comment>
<dbReference type="InterPro" id="IPR004329">
    <property type="entry name" value="CcmE"/>
</dbReference>
<organism evidence="16 17">
    <name type="scientific">Pseudoteredinibacter isoporae</name>
    <dbReference type="NCBI Taxonomy" id="570281"/>
    <lineage>
        <taxon>Bacteria</taxon>
        <taxon>Pseudomonadati</taxon>
        <taxon>Pseudomonadota</taxon>
        <taxon>Gammaproteobacteria</taxon>
        <taxon>Cellvibrionales</taxon>
        <taxon>Cellvibrionaceae</taxon>
        <taxon>Pseudoteredinibacter</taxon>
    </lineage>
</organism>
<dbReference type="GO" id="GO:0046872">
    <property type="term" value="F:metal ion binding"/>
    <property type="evidence" value="ECO:0007669"/>
    <property type="project" value="UniProtKB-KW"/>
</dbReference>
<dbReference type="InParanoid" id="A0A7X0MXG9"/>
<evidence type="ECO:0000256" key="9">
    <source>
        <dbReference type="ARBA" id="ARBA00022989"/>
    </source>
</evidence>
<evidence type="ECO:0000256" key="1">
    <source>
        <dbReference type="ARBA" id="ARBA00004533"/>
    </source>
</evidence>
<evidence type="ECO:0000256" key="6">
    <source>
        <dbReference type="ARBA" id="ARBA00022723"/>
    </source>
</evidence>
<dbReference type="InterPro" id="IPR036127">
    <property type="entry name" value="CcmE-like_sf"/>
</dbReference>
<feature type="topological domain" description="Extracellular" evidence="13">
    <location>
        <begin position="32"/>
        <end position="164"/>
    </location>
</feature>
<evidence type="ECO:0000313" key="16">
    <source>
        <dbReference type="EMBL" id="MBB6523230.1"/>
    </source>
</evidence>
<reference evidence="16 17" key="1">
    <citation type="submission" date="2020-08" db="EMBL/GenBank/DDBJ databases">
        <title>Genomic Encyclopedia of Type Strains, Phase IV (KMG-IV): sequencing the most valuable type-strain genomes for metagenomic binning, comparative biology and taxonomic classification.</title>
        <authorList>
            <person name="Goeker M."/>
        </authorList>
    </citation>
    <scope>NUCLEOTIDE SEQUENCE [LARGE SCALE GENOMIC DNA]</scope>
    <source>
        <strain evidence="16 17">DSM 22368</strain>
    </source>
</reference>
<evidence type="ECO:0000256" key="14">
    <source>
        <dbReference type="PIRSR" id="PIRSR604329-50"/>
    </source>
</evidence>
<comment type="subcellular location">
    <subcellularLocation>
        <location evidence="1">Cell inner membrane</location>
    </subcellularLocation>
    <subcellularLocation>
        <location evidence="13">Cell membrane</location>
        <topology evidence="13">Single-pass type II membrane protein</topology>
    </subcellularLocation>
</comment>
<comment type="similarity">
    <text evidence="13">Belongs to the CcmE/CycJ family.</text>
</comment>
<dbReference type="GO" id="GO:0017003">
    <property type="term" value="P:protein-heme linkage"/>
    <property type="evidence" value="ECO:0007669"/>
    <property type="project" value="UniProtKB-UniRule"/>
</dbReference>
<name>A0A7X0MXG9_9GAMM</name>
<dbReference type="PANTHER" id="PTHR34128:SF2">
    <property type="entry name" value="CYTOCHROME C-TYPE BIOGENESIS PROTEIN CCME HOMOLOG, MITOCHONDRIAL"/>
    <property type="match status" value="1"/>
</dbReference>
<dbReference type="SUPFAM" id="SSF82093">
    <property type="entry name" value="Heme chaperone CcmE"/>
    <property type="match status" value="1"/>
</dbReference>
<dbReference type="InterPro" id="IPR012340">
    <property type="entry name" value="NA-bd_OB-fold"/>
</dbReference>
<sequence>MPMHPVRKQRLMIVLFIVVFASLAIGLMAFALRENINLFYPPSKLVNGEAPEGVNIRAGGCVVPGSVERSKTDLAVRFAITDGNAALNVQYTGILPDLFSEGEAAVVNGQLQNGVFMAEQVLAKHDENYTPVEVAEAMADASAKTGTSHQASCAGMDLSGNKTY</sequence>
<evidence type="ECO:0000256" key="3">
    <source>
        <dbReference type="ARBA" id="ARBA00022519"/>
    </source>
</evidence>
<dbReference type="GO" id="GO:0017004">
    <property type="term" value="P:cytochrome complex assembly"/>
    <property type="evidence" value="ECO:0007669"/>
    <property type="project" value="UniProtKB-KW"/>
</dbReference>
<dbReference type="NCBIfam" id="NF009727">
    <property type="entry name" value="PRK13254.1-1"/>
    <property type="match status" value="1"/>
</dbReference>
<feature type="transmembrane region" description="Helical" evidence="15">
    <location>
        <begin position="12"/>
        <end position="32"/>
    </location>
</feature>
<dbReference type="GO" id="GO:0020037">
    <property type="term" value="F:heme binding"/>
    <property type="evidence" value="ECO:0007669"/>
    <property type="project" value="InterPro"/>
</dbReference>
<keyword evidence="9 13" id="KW-1133">Transmembrane helix</keyword>
<evidence type="ECO:0000256" key="12">
    <source>
        <dbReference type="ARBA" id="ARBA00056663"/>
    </source>
</evidence>
<dbReference type="AlphaFoldDB" id="A0A7X0MXG9"/>
<dbReference type="GO" id="GO:0005886">
    <property type="term" value="C:plasma membrane"/>
    <property type="evidence" value="ECO:0007669"/>
    <property type="project" value="UniProtKB-SubCell"/>
</dbReference>
<dbReference type="PANTHER" id="PTHR34128">
    <property type="entry name" value="CYTOCHROME C-TYPE BIOGENESIS PROTEIN CCME HOMOLOG, MITOCHONDRIAL"/>
    <property type="match status" value="1"/>
</dbReference>
<evidence type="ECO:0000256" key="4">
    <source>
        <dbReference type="ARBA" id="ARBA00022617"/>
    </source>
</evidence>
<keyword evidence="2 13" id="KW-1003">Cell membrane</keyword>
<dbReference type="EMBL" id="JACHHT010000003">
    <property type="protein sequence ID" value="MBB6523230.1"/>
    <property type="molecule type" value="Genomic_DNA"/>
</dbReference>
<keyword evidence="5 13" id="KW-0812">Transmembrane</keyword>
<dbReference type="FunCoup" id="A0A7X0MXG9">
    <property type="interactions" value="40"/>
</dbReference>
<dbReference type="FunFam" id="2.40.50.140:FF:000104">
    <property type="entry name" value="Cytochrome c-type biogenesis protein CcmE"/>
    <property type="match status" value="1"/>
</dbReference>
<keyword evidence="17" id="KW-1185">Reference proteome</keyword>
<evidence type="ECO:0000256" key="10">
    <source>
        <dbReference type="ARBA" id="ARBA00023004"/>
    </source>
</evidence>
<keyword evidence="10 13" id="KW-0408">Iron</keyword>
<evidence type="ECO:0000313" key="17">
    <source>
        <dbReference type="Proteomes" id="UP000528457"/>
    </source>
</evidence>
<feature type="binding site" description="axial binding residue" evidence="13 14">
    <location>
        <position position="129"/>
    </location>
    <ligand>
        <name>heme</name>
        <dbReference type="ChEBI" id="CHEBI:30413"/>
    </ligand>
    <ligandPart>
        <name>Fe</name>
        <dbReference type="ChEBI" id="CHEBI:18248"/>
    </ligandPart>
</feature>